<dbReference type="Pfam" id="PF00326">
    <property type="entry name" value="Peptidase_S9"/>
    <property type="match status" value="1"/>
</dbReference>
<evidence type="ECO:0000313" key="4">
    <source>
        <dbReference type="Proteomes" id="UP000003452"/>
    </source>
</evidence>
<dbReference type="SUPFAM" id="SSF82171">
    <property type="entry name" value="DPP6 N-terminal domain-like"/>
    <property type="match status" value="1"/>
</dbReference>
<reference evidence="3 4" key="2">
    <citation type="submission" date="2008-08" db="EMBL/GenBank/DDBJ databases">
        <authorList>
            <person name="Fulton L."/>
            <person name="Clifton S."/>
            <person name="Fulton B."/>
            <person name="Xu J."/>
            <person name="Minx P."/>
            <person name="Pepin K.H."/>
            <person name="Johnson M."/>
            <person name="Thiruvilangam P."/>
            <person name="Bhonagiri V."/>
            <person name="Nash W.E."/>
            <person name="Mardis E.R."/>
            <person name="Wilson R.K."/>
        </authorList>
    </citation>
    <scope>NUCLEOTIDE SEQUENCE [LARGE SCALE GENOMIC DNA]</scope>
    <source>
        <strain evidence="4">DSM 17135 / JCM 12973 / M2</strain>
    </source>
</reference>
<evidence type="ECO:0000259" key="2">
    <source>
        <dbReference type="Pfam" id="PF00326"/>
    </source>
</evidence>
<sequence>MIMFVAINCKKEMKKELFIACSLCGTMLVNAENIEVTSFKYAGPYALMQPYQVDSVDVNSKLWKAESLLDTPVSFSLLEGAEVKQASQLSPSSGYALHLMGFVLENTHYGEVSLKVEGAEHYQVYVDGKRVEDASLSLDPATHQVVIKYLSMPGEKNVPKVSLDAKQDGVFTLRTEQGRLFTLADVLHGTRFTGTELSADGKYLITSYTVTKEGGETISQTKVKELKTGKILATRGETLHWMPRSVKYYYVRQGVSGRELVTVDPVSGREEVWVSHLPEGNFQVAPTEDYLLFTLVQKGPEEKKEIYEFIDPDDRQPGWRNRTYLARFDVKTGVCQPLTFGYKNVWATDISSDGRFILMMASNHRMGKRPTTLFSVYKMDVQTLQVEELVKDDGFLTNAQFSPDGRQVLLAGTPEYLGGIGKNVKEGQTPSMIDNQLYLMDLQSKQIEPLTRTFNPNVMQTVWSAVDNCVYFTAEDRDSIALFRLNPAKKHFEKVNVPEEMVLGFSVAEKASSLSFYGESASNSHRLYVVDLKKDASKLEEDLNGELKDVLLGECKAWDFVNSRGDTICGRYYLPPHFDPNKKYPMIVNYYGGCSPTSRNFASRYPHHAYAALGYVVYVVEPSGATGFGQEFSARHVNTFGDYVADDIIEGTRKFVEAHSFVNGKKIGCIGASYGGFMTQYLQTKTDLFAAAISHAGISDHTSYWGEGYWGYSYSEVSAANSYPWKNPELFVDHSPLFNADKIHTPLLFLHGAVDTNVPVGESIQMFTALKLLGRETALVVVDGQDHHIKDYQKRIQWQNTIFAWFAKWLQDDPTWWNTLYPPKTL</sequence>
<name>B5CXJ5_PHOPM</name>
<dbReference type="Gene3D" id="3.40.50.1820">
    <property type="entry name" value="alpha/beta hydrolase"/>
    <property type="match status" value="1"/>
</dbReference>
<comment type="caution">
    <text evidence="3">The sequence shown here is derived from an EMBL/GenBank/DDBJ whole genome shotgun (WGS) entry which is preliminary data.</text>
</comment>
<dbReference type="InterPro" id="IPR011042">
    <property type="entry name" value="6-blade_b-propeller_TolB-like"/>
</dbReference>
<dbReference type="EC" id="3.4.-.-" evidence="3"/>
<dbReference type="PANTHER" id="PTHR42776">
    <property type="entry name" value="SERINE PEPTIDASE S9 FAMILY MEMBER"/>
    <property type="match status" value="1"/>
</dbReference>
<dbReference type="SUPFAM" id="SSF53474">
    <property type="entry name" value="alpha/beta-Hydrolases"/>
    <property type="match status" value="1"/>
</dbReference>
<dbReference type="EMBL" id="ABQC02000016">
    <property type="protein sequence ID" value="EDY96130.1"/>
    <property type="molecule type" value="Genomic_DNA"/>
</dbReference>
<dbReference type="Proteomes" id="UP000003452">
    <property type="component" value="Unassembled WGS sequence"/>
</dbReference>
<dbReference type="GO" id="GO:0004252">
    <property type="term" value="F:serine-type endopeptidase activity"/>
    <property type="evidence" value="ECO:0007669"/>
    <property type="project" value="TreeGrafter"/>
</dbReference>
<dbReference type="AlphaFoldDB" id="B5CXJ5"/>
<dbReference type="InterPro" id="IPR029058">
    <property type="entry name" value="AB_hydrolase_fold"/>
</dbReference>
<organism evidence="3 4">
    <name type="scientific">Phocaeicola plebeius (strain DSM 17135 / JCM 12973 / CCUG 54634 / M2)</name>
    <name type="common">Bacteroides plebeius</name>
    <dbReference type="NCBI Taxonomy" id="484018"/>
    <lineage>
        <taxon>Bacteria</taxon>
        <taxon>Pseudomonadati</taxon>
        <taxon>Bacteroidota</taxon>
        <taxon>Bacteroidia</taxon>
        <taxon>Bacteroidales</taxon>
        <taxon>Bacteroidaceae</taxon>
        <taxon>Phocaeicola</taxon>
    </lineage>
</organism>
<accession>B5CXJ5</accession>
<evidence type="ECO:0000313" key="3">
    <source>
        <dbReference type="EMBL" id="EDY96130.1"/>
    </source>
</evidence>
<gene>
    <name evidence="3" type="ORF">BACPLE_01436</name>
</gene>
<dbReference type="eggNOG" id="COG1506">
    <property type="taxonomic scope" value="Bacteria"/>
</dbReference>
<dbReference type="eggNOG" id="COG0823">
    <property type="taxonomic scope" value="Bacteria"/>
</dbReference>
<dbReference type="HOGENOM" id="CLU_349466_0_0_10"/>
<dbReference type="Gene3D" id="2.120.10.30">
    <property type="entry name" value="TolB, C-terminal domain"/>
    <property type="match status" value="1"/>
</dbReference>
<dbReference type="PANTHER" id="PTHR42776:SF27">
    <property type="entry name" value="DIPEPTIDYL PEPTIDASE FAMILY MEMBER 6"/>
    <property type="match status" value="1"/>
</dbReference>
<feature type="domain" description="Peptidase S9 prolyl oligopeptidase catalytic" evidence="2">
    <location>
        <begin position="610"/>
        <end position="812"/>
    </location>
</feature>
<reference evidence="3 4" key="1">
    <citation type="submission" date="2008-08" db="EMBL/GenBank/DDBJ databases">
        <title>Draft genome sequence of Bacteroides plebeius (DSM 17135).</title>
        <authorList>
            <person name="Sudarsanam P."/>
            <person name="Ley R."/>
            <person name="Guruge J."/>
            <person name="Turnbaugh P.J."/>
            <person name="Mahowald M."/>
            <person name="Liep D."/>
            <person name="Gordon J."/>
        </authorList>
    </citation>
    <scope>NUCLEOTIDE SEQUENCE [LARGE SCALE GENOMIC DNA]</scope>
    <source>
        <strain evidence="4">DSM 17135 / JCM 12973 / M2</strain>
    </source>
</reference>
<keyword evidence="1 3" id="KW-0378">Hydrolase</keyword>
<evidence type="ECO:0000256" key="1">
    <source>
        <dbReference type="ARBA" id="ARBA00022801"/>
    </source>
</evidence>
<dbReference type="InterPro" id="IPR001375">
    <property type="entry name" value="Peptidase_S9_cat"/>
</dbReference>
<proteinExistence type="predicted"/>
<protein>
    <submittedName>
        <fullName evidence="3">Peptidase, S9A/B/C family, catalytic domain protein</fullName>
        <ecNumber evidence="3">3.4.-.-</ecNumber>
    </submittedName>
</protein>
<dbReference type="GO" id="GO:0006508">
    <property type="term" value="P:proteolysis"/>
    <property type="evidence" value="ECO:0007669"/>
    <property type="project" value="InterPro"/>
</dbReference>